<evidence type="ECO:0000256" key="4">
    <source>
        <dbReference type="ARBA" id="ARBA00023125"/>
    </source>
</evidence>
<keyword evidence="5" id="KW-0804">Transcription</keyword>
<dbReference type="EMBL" id="DF820464">
    <property type="protein sequence ID" value="GAK56446.1"/>
    <property type="molecule type" value="Genomic_DNA"/>
</dbReference>
<protein>
    <submittedName>
        <fullName evidence="8">RNA polymerase, sigma-24 subunit, ECF subfamily</fullName>
    </submittedName>
</protein>
<dbReference type="AlphaFoldDB" id="A0A081BVU1"/>
<accession>A0A081BVU1</accession>
<dbReference type="Gene3D" id="1.10.10.10">
    <property type="entry name" value="Winged helix-like DNA-binding domain superfamily/Winged helix DNA-binding domain"/>
    <property type="match status" value="1"/>
</dbReference>
<dbReference type="Pfam" id="PF04542">
    <property type="entry name" value="Sigma70_r2"/>
    <property type="match status" value="1"/>
</dbReference>
<dbReference type="HOGENOM" id="CLU_047691_3_0_0"/>
<dbReference type="GO" id="GO:0003677">
    <property type="term" value="F:DNA binding"/>
    <property type="evidence" value="ECO:0007669"/>
    <property type="project" value="UniProtKB-KW"/>
</dbReference>
<dbReference type="Proteomes" id="UP000030661">
    <property type="component" value="Unassembled WGS sequence"/>
</dbReference>
<reference evidence="8" key="1">
    <citation type="journal article" date="2015" name="PeerJ">
        <title>First genomic representation of candidate bacterial phylum KSB3 points to enhanced environmental sensing as a trigger of wastewater bulking.</title>
        <authorList>
            <person name="Sekiguchi Y."/>
            <person name="Ohashi A."/>
            <person name="Parks D.H."/>
            <person name="Yamauchi T."/>
            <person name="Tyson G.W."/>
            <person name="Hugenholtz P."/>
        </authorList>
    </citation>
    <scope>NUCLEOTIDE SEQUENCE [LARGE SCALE GENOMIC DNA]</scope>
</reference>
<dbReference type="NCBIfam" id="TIGR02937">
    <property type="entry name" value="sigma70-ECF"/>
    <property type="match status" value="1"/>
</dbReference>
<feature type="domain" description="RNA polymerase sigma-70 region 2" evidence="6">
    <location>
        <begin position="28"/>
        <end position="94"/>
    </location>
</feature>
<evidence type="ECO:0000256" key="5">
    <source>
        <dbReference type="ARBA" id="ARBA00023163"/>
    </source>
</evidence>
<evidence type="ECO:0000256" key="1">
    <source>
        <dbReference type="ARBA" id="ARBA00010641"/>
    </source>
</evidence>
<evidence type="ECO:0000256" key="3">
    <source>
        <dbReference type="ARBA" id="ARBA00023082"/>
    </source>
</evidence>
<keyword evidence="9" id="KW-1185">Reference proteome</keyword>
<dbReference type="InterPro" id="IPR013324">
    <property type="entry name" value="RNA_pol_sigma_r3/r4-like"/>
</dbReference>
<dbReference type="Gene3D" id="1.10.1740.10">
    <property type="match status" value="1"/>
</dbReference>
<evidence type="ECO:0000313" key="8">
    <source>
        <dbReference type="EMBL" id="GAK56446.1"/>
    </source>
</evidence>
<proteinExistence type="inferred from homology"/>
<dbReference type="InterPro" id="IPR039425">
    <property type="entry name" value="RNA_pol_sigma-70-like"/>
</dbReference>
<evidence type="ECO:0000259" key="6">
    <source>
        <dbReference type="Pfam" id="PF04542"/>
    </source>
</evidence>
<evidence type="ECO:0000313" key="9">
    <source>
        <dbReference type="Proteomes" id="UP000030661"/>
    </source>
</evidence>
<dbReference type="InterPro" id="IPR036388">
    <property type="entry name" value="WH-like_DNA-bd_sf"/>
</dbReference>
<dbReference type="PANTHER" id="PTHR43133:SF8">
    <property type="entry name" value="RNA POLYMERASE SIGMA FACTOR HI_1459-RELATED"/>
    <property type="match status" value="1"/>
</dbReference>
<keyword evidence="2" id="KW-0805">Transcription regulation</keyword>
<feature type="domain" description="RNA polymerase sigma factor 70 region 4 type 2" evidence="7">
    <location>
        <begin position="135"/>
        <end position="186"/>
    </location>
</feature>
<keyword evidence="3" id="KW-0731">Sigma factor</keyword>
<dbReference type="STRING" id="1499967.U27_03408"/>
<gene>
    <name evidence="8" type="ORF">U27_03408</name>
</gene>
<dbReference type="InterPro" id="IPR014284">
    <property type="entry name" value="RNA_pol_sigma-70_dom"/>
</dbReference>
<dbReference type="InterPro" id="IPR007627">
    <property type="entry name" value="RNA_pol_sigma70_r2"/>
</dbReference>
<comment type="similarity">
    <text evidence="1">Belongs to the sigma-70 factor family. ECF subfamily.</text>
</comment>
<dbReference type="InterPro" id="IPR013249">
    <property type="entry name" value="RNA_pol_sigma70_r4_t2"/>
</dbReference>
<organism evidence="8">
    <name type="scientific">Vecturithrix granuli</name>
    <dbReference type="NCBI Taxonomy" id="1499967"/>
    <lineage>
        <taxon>Bacteria</taxon>
        <taxon>Candidatus Moduliflexota</taxon>
        <taxon>Candidatus Vecturitrichia</taxon>
        <taxon>Candidatus Vecturitrichales</taxon>
        <taxon>Candidatus Vecturitrichaceae</taxon>
        <taxon>Candidatus Vecturithrix</taxon>
    </lineage>
</organism>
<dbReference type="Pfam" id="PF08281">
    <property type="entry name" value="Sigma70_r4_2"/>
    <property type="match status" value="1"/>
</dbReference>
<name>A0A081BVU1_VECG1</name>
<dbReference type="GO" id="GO:0016987">
    <property type="term" value="F:sigma factor activity"/>
    <property type="evidence" value="ECO:0007669"/>
    <property type="project" value="UniProtKB-KW"/>
</dbReference>
<dbReference type="CDD" id="cd06171">
    <property type="entry name" value="Sigma70_r4"/>
    <property type="match status" value="1"/>
</dbReference>
<keyword evidence="4" id="KW-0238">DNA-binding</keyword>
<evidence type="ECO:0000256" key="2">
    <source>
        <dbReference type="ARBA" id="ARBA00023015"/>
    </source>
</evidence>
<dbReference type="eggNOG" id="COG1595">
    <property type="taxonomic scope" value="Bacteria"/>
</dbReference>
<dbReference type="SUPFAM" id="SSF88946">
    <property type="entry name" value="Sigma2 domain of RNA polymerase sigma factors"/>
    <property type="match status" value="1"/>
</dbReference>
<dbReference type="GO" id="GO:0006352">
    <property type="term" value="P:DNA-templated transcription initiation"/>
    <property type="evidence" value="ECO:0007669"/>
    <property type="project" value="InterPro"/>
</dbReference>
<dbReference type="PANTHER" id="PTHR43133">
    <property type="entry name" value="RNA POLYMERASE ECF-TYPE SIGMA FACTO"/>
    <property type="match status" value="1"/>
</dbReference>
<dbReference type="SUPFAM" id="SSF88659">
    <property type="entry name" value="Sigma3 and sigma4 domains of RNA polymerase sigma factors"/>
    <property type="match status" value="1"/>
</dbReference>
<sequence length="200" mass="23520">MKTVAETMDDLDIIRQILDGKVNAFEFLLERYQEHVVKIVKKHIPYNQIEEVTHDVFIRSYQSLPTFKNTSDFKHWLSSIAVRTCYDFWRKQYRERELPLSSLPEKQQHWLEATVSMEAHQAFSEAEDIQETRELLDWALTQLSPEDRMVIELVYLEEYSGKEAAKLLGWSVANVKVRSFRARKKLEKILQGKSSIIGGK</sequence>
<evidence type="ECO:0000259" key="7">
    <source>
        <dbReference type="Pfam" id="PF08281"/>
    </source>
</evidence>
<dbReference type="InterPro" id="IPR013325">
    <property type="entry name" value="RNA_pol_sigma_r2"/>
</dbReference>